<dbReference type="EMBL" id="BORT01000050">
    <property type="protein sequence ID" value="GIO51339.1"/>
    <property type="molecule type" value="Genomic_DNA"/>
</dbReference>
<evidence type="ECO:0000256" key="4">
    <source>
        <dbReference type="SAM" id="MobiDB-lite"/>
    </source>
</evidence>
<reference evidence="6 7" key="1">
    <citation type="submission" date="2021-03" db="EMBL/GenBank/DDBJ databases">
        <title>Antimicrobial resistance genes in bacteria isolated from Japanese honey, and their potential for conferring macrolide and lincosamide resistance in the American foulbrood pathogen Paenibacillus larvae.</title>
        <authorList>
            <person name="Okamoto M."/>
            <person name="Kumagai M."/>
            <person name="Kanamori H."/>
            <person name="Takamatsu D."/>
        </authorList>
    </citation>
    <scope>NUCLEOTIDE SEQUENCE [LARGE SCALE GENOMIC DNA]</scope>
    <source>
        <strain evidence="6 7">J34TS1</strain>
    </source>
</reference>
<organism evidence="6 7">
    <name type="scientific">Paenibacillus azoreducens</name>
    <dbReference type="NCBI Taxonomy" id="116718"/>
    <lineage>
        <taxon>Bacteria</taxon>
        <taxon>Bacillati</taxon>
        <taxon>Bacillota</taxon>
        <taxon>Bacilli</taxon>
        <taxon>Bacillales</taxon>
        <taxon>Paenibacillaceae</taxon>
        <taxon>Paenibacillus</taxon>
    </lineage>
</organism>
<dbReference type="InterPro" id="IPR013189">
    <property type="entry name" value="Glyco_hydro_32_C"/>
</dbReference>
<dbReference type="Gene3D" id="2.115.10.20">
    <property type="entry name" value="Glycosyl hydrolase domain, family 43"/>
    <property type="match status" value="1"/>
</dbReference>
<evidence type="ECO:0000313" key="7">
    <source>
        <dbReference type="Proteomes" id="UP000682811"/>
    </source>
</evidence>
<dbReference type="Pfam" id="PF00652">
    <property type="entry name" value="Ricin_B_lectin"/>
    <property type="match status" value="1"/>
</dbReference>
<dbReference type="GO" id="GO:0005987">
    <property type="term" value="P:sucrose catabolic process"/>
    <property type="evidence" value="ECO:0007669"/>
    <property type="project" value="TreeGrafter"/>
</dbReference>
<name>A0A920CVE2_9BACL</name>
<evidence type="ECO:0000313" key="6">
    <source>
        <dbReference type="EMBL" id="GIO51339.1"/>
    </source>
</evidence>
<keyword evidence="7" id="KW-1185">Reference proteome</keyword>
<dbReference type="Gene3D" id="2.60.40.1080">
    <property type="match status" value="1"/>
</dbReference>
<protein>
    <recommendedName>
        <fullName evidence="5">Ricin B lectin domain-containing protein</fullName>
    </recommendedName>
</protein>
<dbReference type="PROSITE" id="PS50231">
    <property type="entry name" value="RICIN_B_LECTIN"/>
    <property type="match status" value="1"/>
</dbReference>
<feature type="region of interest" description="Disordered" evidence="4">
    <location>
        <begin position="1195"/>
        <end position="1216"/>
    </location>
</feature>
<dbReference type="SMART" id="SM00458">
    <property type="entry name" value="RICIN"/>
    <property type="match status" value="1"/>
</dbReference>
<comment type="caution">
    <text evidence="6">The sequence shown here is derived from an EMBL/GenBank/DDBJ whole genome shotgun (WGS) entry which is preliminary data.</text>
</comment>
<dbReference type="Gene3D" id="2.80.10.50">
    <property type="match status" value="1"/>
</dbReference>
<dbReference type="CDD" id="cd18622">
    <property type="entry name" value="GH32_Inu-like"/>
    <property type="match status" value="1"/>
</dbReference>
<dbReference type="Proteomes" id="UP000682811">
    <property type="component" value="Unassembled WGS sequence"/>
</dbReference>
<dbReference type="Pfam" id="PF08244">
    <property type="entry name" value="Glyco_hydro_32C"/>
    <property type="match status" value="1"/>
</dbReference>
<dbReference type="GO" id="GO:0004575">
    <property type="term" value="F:sucrose alpha-glucosidase activity"/>
    <property type="evidence" value="ECO:0007669"/>
    <property type="project" value="TreeGrafter"/>
</dbReference>
<evidence type="ECO:0000256" key="3">
    <source>
        <dbReference type="ARBA" id="ARBA00023295"/>
    </source>
</evidence>
<proteinExistence type="inferred from homology"/>
<dbReference type="InterPro" id="IPR010496">
    <property type="entry name" value="AL/BT2_dom"/>
</dbReference>
<dbReference type="SUPFAM" id="SSF49373">
    <property type="entry name" value="Invasin/intimin cell-adhesion fragments"/>
    <property type="match status" value="1"/>
</dbReference>
<dbReference type="InterPro" id="IPR008964">
    <property type="entry name" value="Invasin/intimin_cell_adhesion"/>
</dbReference>
<dbReference type="InterPro" id="IPR023296">
    <property type="entry name" value="Glyco_hydro_beta-prop_sf"/>
</dbReference>
<dbReference type="SUPFAM" id="SSF75005">
    <property type="entry name" value="Arabinanase/levansucrase/invertase"/>
    <property type="match status" value="1"/>
</dbReference>
<dbReference type="PANTHER" id="PTHR42800:SF1">
    <property type="entry name" value="EXOINULINASE INUD (AFU_ORTHOLOGUE AFUA_5G00480)"/>
    <property type="match status" value="1"/>
</dbReference>
<dbReference type="InterPro" id="IPR035992">
    <property type="entry name" value="Ricin_B-like_lectins"/>
</dbReference>
<comment type="similarity">
    <text evidence="1">Belongs to the glycosyl hydrolase 32 family.</text>
</comment>
<feature type="domain" description="Ricin B lectin" evidence="5">
    <location>
        <begin position="1085"/>
        <end position="1209"/>
    </location>
</feature>
<dbReference type="CDD" id="cd00161">
    <property type="entry name" value="beta-trefoil_Ricin-like"/>
    <property type="match status" value="1"/>
</dbReference>
<dbReference type="AlphaFoldDB" id="A0A920CVE2"/>
<keyword evidence="2" id="KW-0378">Hydrolase</keyword>
<dbReference type="PANTHER" id="PTHR42800">
    <property type="entry name" value="EXOINULINASE INUD (AFU_ORTHOLOGUE AFUA_5G00480)"/>
    <property type="match status" value="1"/>
</dbReference>
<dbReference type="InterPro" id="IPR001362">
    <property type="entry name" value="Glyco_hydro_32"/>
</dbReference>
<dbReference type="Gene3D" id="2.60.120.560">
    <property type="entry name" value="Exo-inulinase, domain 1"/>
    <property type="match status" value="4"/>
</dbReference>
<evidence type="ECO:0000256" key="1">
    <source>
        <dbReference type="ARBA" id="ARBA00009902"/>
    </source>
</evidence>
<keyword evidence="3" id="KW-0326">Glycosidase</keyword>
<evidence type="ECO:0000259" key="5">
    <source>
        <dbReference type="SMART" id="SM00458"/>
    </source>
</evidence>
<dbReference type="Pfam" id="PF06439">
    <property type="entry name" value="3keto-disac_hyd"/>
    <property type="match status" value="2"/>
</dbReference>
<dbReference type="InterPro" id="IPR013148">
    <property type="entry name" value="Glyco_hydro_32_N"/>
</dbReference>
<dbReference type="SUPFAM" id="SSF49899">
    <property type="entry name" value="Concanavalin A-like lectins/glucanases"/>
    <property type="match status" value="2"/>
</dbReference>
<accession>A0A920CVE2</accession>
<gene>
    <name evidence="6" type="ORF">J34TS1_61040</name>
</gene>
<dbReference type="Pfam" id="PF00251">
    <property type="entry name" value="Glyco_hydro_32N"/>
    <property type="match status" value="1"/>
</dbReference>
<dbReference type="InterPro" id="IPR000772">
    <property type="entry name" value="Ricin_B_lectin"/>
</dbReference>
<evidence type="ECO:0000256" key="2">
    <source>
        <dbReference type="ARBA" id="ARBA00022801"/>
    </source>
</evidence>
<dbReference type="SMART" id="SM00640">
    <property type="entry name" value="Glyco_32"/>
    <property type="match status" value="1"/>
</dbReference>
<feature type="compositionally biased region" description="Polar residues" evidence="4">
    <location>
        <begin position="1204"/>
        <end position="1216"/>
    </location>
</feature>
<dbReference type="SUPFAM" id="SSF50370">
    <property type="entry name" value="Ricin B-like lectins"/>
    <property type="match status" value="1"/>
</dbReference>
<dbReference type="InterPro" id="IPR013320">
    <property type="entry name" value="ConA-like_dom_sf"/>
</dbReference>
<dbReference type="GO" id="GO:0005737">
    <property type="term" value="C:cytoplasm"/>
    <property type="evidence" value="ECO:0007669"/>
    <property type="project" value="TreeGrafter"/>
</dbReference>
<sequence length="1216" mass="132442">MNTVNTNLGGWKAQGQGRMEYTADGLLLTSDPMENVIAMSNTQTDDFVYEADMMVLNGTHPDATLLFRSSEDGWSSYMLQIVPDAGVLRLKDAGGGDGKLNVEKPVSVKPGDIVHLKVKAEGSSLKVYWGSAYQPVIDVRDSAHRSGRLGLHVWDGAVLFQNIQVSGLNGNVGAASATEGSWQPDLKGWKGTAAVGQAARQMRDGRFADGIYEANVTLQPGASAGLVFRGSAQGSAGYEAVLVSQGDRIGVQLRNAGGKVLQTSGNTYPNIPGAKHHLEIKASGQRIQVFVDGYEPAAIDVNDGSFRDGFAGMKVDAGTAYFQDTYITAAADYYEETYRPNYHYSPLRGSASDPNGLVYFDGEYHLFHQDGGQWAHAVSRDLVHWKALPIALPWNDLGHVWSGSAVADNTNASGLFGNVGGKGLIAYYTSYSPDLPNGNQKIGLAYSTDHGRTWEYAKDRPVVIENPGKNGNDPGGWDFRDPKVVRDEANGRWIMVVSGGDHIRFFTSTNLLDWTLTDNFGYGDYVRGGVWECPDLFQLQVDSTGQRKWVLMISTGANPKTKGSDAEYFIGDLTPEGKFVNDNPAGKVLRTDFGKEFYASMSFSDMPDGRRIMLAWMTNWDYPFSFPTTGWKGQLTIPREISLKKTDEGIRMYQKPIDELASLRSPLLQIANRKVAANSDNMLKGLASGAYEIEAEIELPANAGASEFGFRLRQGGDQQTIVGYKPGSQQLFVDRSASGTTDFSSRFSTRHETSLAAVNNRVKLRIFVDESSVEVFGNDGRVVFSDLIFPDEARRGMSFYTKDGQVRVVSLQVYDMRNTWREGFASPEIVMDQSALELSQGQMQDVYASYASTAHPASSLIKWASSRPDIVAVASKVQGHAVVRAQKAGEAIITAFSPNGKTSASMTVRVTTGTFDTNLTGWKPSPAAGKWVVTEQGIRGSYASDANYMAAELAGNFTYEADMRLGEDGGAGSILFRASEDGRSGYYFNLDPGLKAIRLFYMVDGRFEERQVLAKLPRFIQPGRTYHVKIQADGPHIAAWVDGQQVVDVHDGTFAEGRFGVNVFDGHAYYQHVQASGMSEARLVETIFVNAGAHLALHAAQSQNGEPVALRTPDGSTNQQWVLVPAGDESYSIRTKGGKALDIDTGQNKLQLYDYLGYDNQRWNVTADADGNAAILSAFNGKALEVSADGQLQLSDAKAGEPRQSWTLTPGTSLKR</sequence>